<sequence length="342" mass="37727">MSSSSPSRLSAPPSYAPPYNTLDTPVTPSRDNTPSDDRHLDHLYRPSVPSPGGQDSATAMSSPRTPFLLNSARRKSRKPVHTYRQCLCCSLGTAVSLWSVFLIGYSVFTILDVNIRGAAFTSGAVLSLLTATLLLCSAGKQNAFLAFIAFYLQILVYILWGIQLGLTCIILWRSLKRPNETADLSPFITGGGGEDEGEETDFPPRVKKAILSQYFVGQGERRIRGGIEEEDVGGGISLAPHHYDHHPDHVHDATSPSHISQVYRQVEVSLTSYEAAFCIFYIIQLLLTHFILRMLWSFYRVLQVGGTGFEMKPAEEIEEDALLAQFPSYGIGLDDNANTPRN</sequence>
<evidence type="ECO:0000256" key="1">
    <source>
        <dbReference type="SAM" id="MobiDB-lite"/>
    </source>
</evidence>
<evidence type="ECO:0000313" key="4">
    <source>
        <dbReference type="Proteomes" id="UP000221165"/>
    </source>
</evidence>
<dbReference type="RefSeq" id="XP_067921812.1">
    <property type="nucleotide sequence ID" value="XM_068066215.1"/>
</dbReference>
<feature type="compositionally biased region" description="Basic and acidic residues" evidence="1">
    <location>
        <begin position="33"/>
        <end position="44"/>
    </location>
</feature>
<feature type="compositionally biased region" description="Polar residues" evidence="1">
    <location>
        <begin position="53"/>
        <end position="64"/>
    </location>
</feature>
<keyword evidence="4" id="KW-1185">Reference proteome</keyword>
<name>A0A2C6K2Q8_9APIC</name>
<reference evidence="3 4" key="1">
    <citation type="journal article" date="2017" name="Int. J. Parasitol.">
        <title>The genome of the protozoan parasite Cystoisospora suis and a reverse vaccinology approach to identify vaccine candidates.</title>
        <authorList>
            <person name="Palmieri N."/>
            <person name="Shrestha A."/>
            <person name="Ruttkowski B."/>
            <person name="Beck T."/>
            <person name="Vogl C."/>
            <person name="Tomley F."/>
            <person name="Blake D.P."/>
            <person name="Joachim A."/>
        </authorList>
    </citation>
    <scope>NUCLEOTIDE SEQUENCE [LARGE SCALE GENOMIC DNA]</scope>
    <source>
        <strain evidence="3 4">Wien I</strain>
    </source>
</reference>
<gene>
    <name evidence="3" type="ORF">CSUI_006050</name>
</gene>
<protein>
    <submittedName>
        <fullName evidence="3">Transmembrane protein</fullName>
    </submittedName>
</protein>
<feature type="compositionally biased region" description="Polar residues" evidence="1">
    <location>
        <begin position="21"/>
        <end position="32"/>
    </location>
</feature>
<dbReference type="Proteomes" id="UP000221165">
    <property type="component" value="Unassembled WGS sequence"/>
</dbReference>
<feature type="transmembrane region" description="Helical" evidence="2">
    <location>
        <begin position="83"/>
        <end position="111"/>
    </location>
</feature>
<keyword evidence="2 3" id="KW-0812">Transmembrane</keyword>
<keyword evidence="2" id="KW-1133">Transmembrane helix</keyword>
<accession>A0A2C6K2Q8</accession>
<evidence type="ECO:0000313" key="3">
    <source>
        <dbReference type="EMBL" id="PHJ20121.1"/>
    </source>
</evidence>
<feature type="transmembrane region" description="Helical" evidence="2">
    <location>
        <begin position="273"/>
        <end position="292"/>
    </location>
</feature>
<dbReference type="AlphaFoldDB" id="A0A2C6K2Q8"/>
<comment type="caution">
    <text evidence="3">The sequence shown here is derived from an EMBL/GenBank/DDBJ whole genome shotgun (WGS) entry which is preliminary data.</text>
</comment>
<feature type="transmembrane region" description="Helical" evidence="2">
    <location>
        <begin position="143"/>
        <end position="172"/>
    </location>
</feature>
<dbReference type="OrthoDB" id="331145at2759"/>
<proteinExistence type="predicted"/>
<feature type="compositionally biased region" description="Low complexity" evidence="1">
    <location>
        <begin position="1"/>
        <end position="19"/>
    </location>
</feature>
<dbReference type="GeneID" id="94429426"/>
<organism evidence="3 4">
    <name type="scientific">Cystoisospora suis</name>
    <dbReference type="NCBI Taxonomy" id="483139"/>
    <lineage>
        <taxon>Eukaryota</taxon>
        <taxon>Sar</taxon>
        <taxon>Alveolata</taxon>
        <taxon>Apicomplexa</taxon>
        <taxon>Conoidasida</taxon>
        <taxon>Coccidia</taxon>
        <taxon>Eucoccidiorida</taxon>
        <taxon>Eimeriorina</taxon>
        <taxon>Sarcocystidae</taxon>
        <taxon>Cystoisospora</taxon>
    </lineage>
</organism>
<feature type="transmembrane region" description="Helical" evidence="2">
    <location>
        <begin position="117"/>
        <end position="136"/>
    </location>
</feature>
<dbReference type="EMBL" id="MIGC01003019">
    <property type="protein sequence ID" value="PHJ20121.1"/>
    <property type="molecule type" value="Genomic_DNA"/>
</dbReference>
<dbReference type="VEuPathDB" id="ToxoDB:CSUI_006050"/>
<keyword evidence="2" id="KW-0472">Membrane</keyword>
<evidence type="ECO:0000256" key="2">
    <source>
        <dbReference type="SAM" id="Phobius"/>
    </source>
</evidence>
<feature type="region of interest" description="Disordered" evidence="1">
    <location>
        <begin position="1"/>
        <end position="64"/>
    </location>
</feature>